<feature type="region of interest" description="LID" evidence="7">
    <location>
        <begin position="124"/>
        <end position="161"/>
    </location>
</feature>
<feature type="binding site" evidence="7">
    <location>
        <position position="198"/>
    </location>
    <ligand>
        <name>GTP</name>
        <dbReference type="ChEBI" id="CHEBI:37565"/>
    </ligand>
</feature>
<dbReference type="GO" id="GO:0046039">
    <property type="term" value="P:GTP metabolic process"/>
    <property type="evidence" value="ECO:0007669"/>
    <property type="project" value="UniProtKB-UniRule"/>
</dbReference>
<evidence type="ECO:0000256" key="3">
    <source>
        <dbReference type="ARBA" id="ARBA00022741"/>
    </source>
</evidence>
<dbReference type="InterPro" id="IPR006259">
    <property type="entry name" value="Adenyl_kin_sub"/>
</dbReference>
<dbReference type="Gene3D" id="3.40.50.300">
    <property type="entry name" value="P-loop containing nucleotide triphosphate hydrolases"/>
    <property type="match status" value="1"/>
</dbReference>
<dbReference type="GO" id="GO:0046041">
    <property type="term" value="P:ITP metabolic process"/>
    <property type="evidence" value="ECO:0007669"/>
    <property type="project" value="UniProtKB-UniRule"/>
</dbReference>
<evidence type="ECO:0000313" key="10">
    <source>
        <dbReference type="Proteomes" id="UP001558652"/>
    </source>
</evidence>
<comment type="subcellular location">
    <subcellularLocation>
        <location evidence="1 7">Mitochondrion matrix</location>
    </subcellularLocation>
</comment>
<dbReference type="AlphaFoldDB" id="A0ABD0Y3W3"/>
<name>A0ABD0Y3W3_9HEMI</name>
<feature type="binding site" evidence="7">
    <location>
        <position position="35"/>
    </location>
    <ligand>
        <name>AMP</name>
        <dbReference type="ChEBI" id="CHEBI:456215"/>
    </ligand>
</feature>
<dbReference type="GO" id="GO:0005759">
    <property type="term" value="C:mitochondrial matrix"/>
    <property type="evidence" value="ECO:0007669"/>
    <property type="project" value="UniProtKB-SubCell"/>
</dbReference>
<evidence type="ECO:0000256" key="6">
    <source>
        <dbReference type="ARBA" id="ARBA00023134"/>
    </source>
</evidence>
<dbReference type="GO" id="GO:0006172">
    <property type="term" value="P:ADP biosynthetic process"/>
    <property type="evidence" value="ECO:0007669"/>
    <property type="project" value="UniProtKB-UniRule"/>
</dbReference>
<dbReference type="InterPro" id="IPR027417">
    <property type="entry name" value="P-loop_NTPase"/>
</dbReference>
<comment type="similarity">
    <text evidence="7">Belongs to the adenylate kinase family. AK3 subfamily.</text>
</comment>
<keyword evidence="4 7" id="KW-0418">Kinase</keyword>
<dbReference type="InterPro" id="IPR000850">
    <property type="entry name" value="Adenylat/UMP-CMP_kin"/>
</dbReference>
<evidence type="ECO:0000259" key="8">
    <source>
        <dbReference type="Pfam" id="PF05191"/>
    </source>
</evidence>
<evidence type="ECO:0000256" key="1">
    <source>
        <dbReference type="ARBA" id="ARBA00004305"/>
    </source>
</evidence>
<dbReference type="InterPro" id="IPR007862">
    <property type="entry name" value="Adenylate_kinase_lid-dom"/>
</dbReference>
<dbReference type="SUPFAM" id="SSF52540">
    <property type="entry name" value="P-loop containing nucleoside triphosphate hydrolases"/>
    <property type="match status" value="1"/>
</dbReference>
<dbReference type="Proteomes" id="UP001558652">
    <property type="component" value="Unassembled WGS sequence"/>
</dbReference>
<feature type="binding site" evidence="7">
    <location>
        <begin position="87"/>
        <end position="90"/>
    </location>
    <ligand>
        <name>AMP</name>
        <dbReference type="ChEBI" id="CHEBI:456215"/>
    </ligand>
</feature>
<organism evidence="9 10">
    <name type="scientific">Ranatra chinensis</name>
    <dbReference type="NCBI Taxonomy" id="642074"/>
    <lineage>
        <taxon>Eukaryota</taxon>
        <taxon>Metazoa</taxon>
        <taxon>Ecdysozoa</taxon>
        <taxon>Arthropoda</taxon>
        <taxon>Hexapoda</taxon>
        <taxon>Insecta</taxon>
        <taxon>Pterygota</taxon>
        <taxon>Neoptera</taxon>
        <taxon>Paraneoptera</taxon>
        <taxon>Hemiptera</taxon>
        <taxon>Heteroptera</taxon>
        <taxon>Panheteroptera</taxon>
        <taxon>Nepomorpha</taxon>
        <taxon>Nepidae</taxon>
        <taxon>Ranatrinae</taxon>
        <taxon>Ranatra</taxon>
    </lineage>
</organism>
<evidence type="ECO:0000256" key="2">
    <source>
        <dbReference type="ARBA" id="ARBA00022679"/>
    </source>
</evidence>
<feature type="binding site" evidence="7">
    <location>
        <begin position="61"/>
        <end position="63"/>
    </location>
    <ligand>
        <name>AMP</name>
        <dbReference type="ChEBI" id="CHEBI:456215"/>
    </ligand>
</feature>
<feature type="binding site" evidence="7">
    <location>
        <begin position="134"/>
        <end position="135"/>
    </location>
    <ligand>
        <name>GTP</name>
        <dbReference type="ChEBI" id="CHEBI:37565"/>
    </ligand>
</feature>
<reference evidence="9 10" key="1">
    <citation type="submission" date="2024-07" db="EMBL/GenBank/DDBJ databases">
        <title>Chromosome-level genome assembly of the water stick insect Ranatra chinensis (Heteroptera: Nepidae).</title>
        <authorList>
            <person name="Liu X."/>
        </authorList>
    </citation>
    <scope>NUCLEOTIDE SEQUENCE [LARGE SCALE GENOMIC DNA]</scope>
    <source>
        <strain evidence="9">Cailab_2021Rc</strain>
        <tissue evidence="9">Muscle</tissue>
    </source>
</reference>
<evidence type="ECO:0000313" key="9">
    <source>
        <dbReference type="EMBL" id="KAL1122116.1"/>
    </source>
</evidence>
<feature type="binding site" evidence="7">
    <location>
        <position position="158"/>
    </location>
    <ligand>
        <name>AMP</name>
        <dbReference type="ChEBI" id="CHEBI:456215"/>
    </ligand>
</feature>
<evidence type="ECO:0000256" key="5">
    <source>
        <dbReference type="ARBA" id="ARBA00023128"/>
    </source>
</evidence>
<dbReference type="PANTHER" id="PTHR23359">
    <property type="entry name" value="NUCLEOTIDE KINASE"/>
    <property type="match status" value="1"/>
</dbReference>
<dbReference type="PROSITE" id="PS00113">
    <property type="entry name" value="ADENYLATE_KINASE"/>
    <property type="match status" value="1"/>
</dbReference>
<feature type="domain" description="Adenylate kinase active site lid" evidence="8">
    <location>
        <begin position="125"/>
        <end position="160"/>
    </location>
</feature>
<dbReference type="InterPro" id="IPR028586">
    <property type="entry name" value="AK3/Ak4_mitochondrial"/>
</dbReference>
<dbReference type="FunFam" id="3.40.50.300:FF:000106">
    <property type="entry name" value="Adenylate kinase mitochondrial"/>
    <property type="match status" value="1"/>
</dbReference>
<dbReference type="Pfam" id="PF05191">
    <property type="entry name" value="ADK_lid"/>
    <property type="match status" value="1"/>
</dbReference>
<keyword evidence="10" id="KW-1185">Reference proteome</keyword>
<feature type="region of interest" description="NMPbind" evidence="7">
    <location>
        <begin position="34"/>
        <end position="63"/>
    </location>
</feature>
<comment type="caution">
    <text evidence="9">The sequence shown here is derived from an EMBL/GenBank/DDBJ whole genome shotgun (WGS) entry which is preliminary data.</text>
</comment>
<dbReference type="GO" id="GO:0005525">
    <property type="term" value="F:GTP binding"/>
    <property type="evidence" value="ECO:0007669"/>
    <property type="project" value="UniProtKB-KW"/>
</dbReference>
<feature type="binding site" evidence="7">
    <location>
        <position position="40"/>
    </location>
    <ligand>
        <name>AMP</name>
        <dbReference type="ChEBI" id="CHEBI:456215"/>
    </ligand>
</feature>
<dbReference type="GO" id="GO:0004017">
    <property type="term" value="F:AMP kinase activity"/>
    <property type="evidence" value="ECO:0007669"/>
    <property type="project" value="UniProtKB-ARBA"/>
</dbReference>
<keyword evidence="2 7" id="KW-0808">Transferase</keyword>
<proteinExistence type="inferred from homology"/>
<dbReference type="HAMAP" id="MF_03169">
    <property type="entry name" value="Adenylate_kinase_AK3"/>
    <property type="match status" value="1"/>
</dbReference>
<keyword evidence="3 7" id="KW-0547">Nucleotide-binding</keyword>
<feature type="binding site" evidence="7">
    <location>
        <position position="125"/>
    </location>
    <ligand>
        <name>GTP</name>
        <dbReference type="ChEBI" id="CHEBI:37565"/>
    </ligand>
</feature>
<dbReference type="CDD" id="cd01428">
    <property type="entry name" value="ADK"/>
    <property type="match status" value="1"/>
</dbReference>
<dbReference type="InterPro" id="IPR033690">
    <property type="entry name" value="Adenylat_kinase_CS"/>
</dbReference>
<evidence type="ECO:0000256" key="7">
    <source>
        <dbReference type="HAMAP-Rule" id="MF_03169"/>
    </source>
</evidence>
<keyword evidence="6 7" id="KW-0342">GTP-binding</keyword>
<feature type="binding site" evidence="7">
    <location>
        <position position="169"/>
    </location>
    <ligand>
        <name>AMP</name>
        <dbReference type="ChEBI" id="CHEBI:456215"/>
    </ligand>
</feature>
<feature type="binding site" evidence="7">
    <location>
        <position position="94"/>
    </location>
    <ligand>
        <name>AMP</name>
        <dbReference type="ChEBI" id="CHEBI:456215"/>
    </ligand>
</feature>
<accession>A0ABD0Y3W3</accession>
<dbReference type="PRINTS" id="PR00094">
    <property type="entry name" value="ADENYLTKNASE"/>
</dbReference>
<feature type="binding site" evidence="7">
    <location>
        <begin position="14"/>
        <end position="19"/>
    </location>
    <ligand>
        <name>GTP</name>
        <dbReference type="ChEBI" id="CHEBI:37565"/>
    </ligand>
</feature>
<dbReference type="Pfam" id="PF00406">
    <property type="entry name" value="ADK"/>
    <property type="match status" value="1"/>
</dbReference>
<gene>
    <name evidence="7" type="primary">Adk3</name>
    <name evidence="9" type="ORF">AAG570_003522</name>
</gene>
<comment type="subunit">
    <text evidence="7">Monomer.</text>
</comment>
<comment type="function">
    <text evidence="7">Involved in maintaining the homeostasis of cellular nucleotides by catalyzing the interconversion of nucleoside phosphates. Has GTP:AMP phosphotransferase and ITP:AMP phosphotransferase activities.</text>
</comment>
<sequence>MLRNFRAVIVGAPGSGKGTISSRIVRKFDVKHVSSGDVIRRHLMKGTPLGLATKKYVESGRLVPDDMMVEMIVQELKGTPEGWLLDGFPRTAPQAKVLESEIGPVDAAINLVVPLEVIERRIAGRWIHPASGRVYNTSYNPPRLPGRDDVTGEPLVQREDDIPEAVRHRLIVYSKTVGPVLDFFKERGLLEEFAGETSDEIWPQVYRYLMLKVSPVTQDVRL</sequence>
<comment type="domain">
    <text evidence="7">Consists of three domains, a large central CORE domain and two small peripheral domains, NMPbind and LID, which undergo movements during catalysis. The LID domain closes over the site of phosphoryl transfer upon GTP binding. Assembling and dissambling the active center during each catalytic cycle provides an effective means to prevent GTP hydrolysis.</text>
</comment>
<dbReference type="EC" id="2.7.4.10" evidence="7"/>
<comment type="catalytic activity">
    <reaction evidence="7">
        <text>a ribonucleoside 5'-triphosphate + AMP = a ribonucleoside 5'-diphosphate + ADP</text>
        <dbReference type="Rhea" id="RHEA:13749"/>
        <dbReference type="ChEBI" id="CHEBI:57930"/>
        <dbReference type="ChEBI" id="CHEBI:61557"/>
        <dbReference type="ChEBI" id="CHEBI:456215"/>
        <dbReference type="ChEBI" id="CHEBI:456216"/>
        <dbReference type="EC" id="2.7.4.10"/>
    </reaction>
</comment>
<dbReference type="GO" id="GO:0046033">
    <property type="term" value="P:AMP metabolic process"/>
    <property type="evidence" value="ECO:0007669"/>
    <property type="project" value="UniProtKB-UniRule"/>
</dbReference>
<protein>
    <recommendedName>
        <fullName evidence="7">GTP:AMP phosphotransferase, mitochondrial</fullName>
        <ecNumber evidence="7">2.7.4.10</ecNumber>
    </recommendedName>
    <alternativeName>
        <fullName evidence="7">Adenylate kinase 3</fullName>
        <shortName evidence="7">AK 3</shortName>
    </alternativeName>
</protein>
<dbReference type="GO" id="GO:0046899">
    <property type="term" value="F:nucleoside triphosphate adenylate kinase activity"/>
    <property type="evidence" value="ECO:0007669"/>
    <property type="project" value="UniProtKB-UniRule"/>
</dbReference>
<keyword evidence="5 7" id="KW-0496">Mitochondrion</keyword>
<evidence type="ECO:0000256" key="4">
    <source>
        <dbReference type="ARBA" id="ARBA00022777"/>
    </source>
</evidence>
<dbReference type="NCBIfam" id="TIGR01351">
    <property type="entry name" value="adk"/>
    <property type="match status" value="1"/>
</dbReference>
<dbReference type="HAMAP" id="MF_00235">
    <property type="entry name" value="Adenylate_kinase_Adk"/>
    <property type="match status" value="1"/>
</dbReference>
<dbReference type="EMBL" id="JBFDAA010000014">
    <property type="protein sequence ID" value="KAL1122116.1"/>
    <property type="molecule type" value="Genomic_DNA"/>
</dbReference>